<organism evidence="2 3">
    <name type="scientific">Striga asiatica</name>
    <name type="common">Asiatic witchweed</name>
    <name type="synonym">Buchnera asiatica</name>
    <dbReference type="NCBI Taxonomy" id="4170"/>
    <lineage>
        <taxon>Eukaryota</taxon>
        <taxon>Viridiplantae</taxon>
        <taxon>Streptophyta</taxon>
        <taxon>Embryophyta</taxon>
        <taxon>Tracheophyta</taxon>
        <taxon>Spermatophyta</taxon>
        <taxon>Magnoliopsida</taxon>
        <taxon>eudicotyledons</taxon>
        <taxon>Gunneridae</taxon>
        <taxon>Pentapetalae</taxon>
        <taxon>asterids</taxon>
        <taxon>lamiids</taxon>
        <taxon>Lamiales</taxon>
        <taxon>Orobanchaceae</taxon>
        <taxon>Buchnereae</taxon>
        <taxon>Striga</taxon>
    </lineage>
</organism>
<evidence type="ECO:0000313" key="2">
    <source>
        <dbReference type="EMBL" id="GER25299.1"/>
    </source>
</evidence>
<proteinExistence type="predicted"/>
<dbReference type="GO" id="GO:0000428">
    <property type="term" value="C:DNA-directed RNA polymerase complex"/>
    <property type="evidence" value="ECO:0007669"/>
    <property type="project" value="UniProtKB-KW"/>
</dbReference>
<evidence type="ECO:0000256" key="1">
    <source>
        <dbReference type="SAM" id="MobiDB-lite"/>
    </source>
</evidence>
<keyword evidence="2" id="KW-0240">DNA-directed RNA polymerase</keyword>
<sequence>MSSYRILQPERKKIKIESLCHASRRRRQQQALRSAEDADNFADVIVANADETVAALRRSAEDSTETASSKGGGGDQWVRLRPDEIKSKNMIALANYTVTEHNREKKRESATDYDKCTTPIGSSDGVLGSYIAVVWVPNGKNLTTLVSLKKTKGVTCNLEYI</sequence>
<keyword evidence="3" id="KW-1185">Reference proteome</keyword>
<gene>
    <name evidence="2" type="ORF">STAS_00871</name>
</gene>
<name>A0A5A7NXR7_STRAF</name>
<accession>A0A5A7NXR7</accession>
<feature type="region of interest" description="Disordered" evidence="1">
    <location>
        <begin position="57"/>
        <end position="81"/>
    </location>
</feature>
<dbReference type="EMBL" id="BKCP01000002">
    <property type="protein sequence ID" value="GER25299.1"/>
    <property type="molecule type" value="Genomic_DNA"/>
</dbReference>
<dbReference type="AlphaFoldDB" id="A0A5A7NXR7"/>
<protein>
    <submittedName>
        <fullName evidence="2">DNA-directed RNA polymerase subunit alpha</fullName>
    </submittedName>
</protein>
<dbReference type="Proteomes" id="UP000325081">
    <property type="component" value="Unassembled WGS sequence"/>
</dbReference>
<evidence type="ECO:0000313" key="3">
    <source>
        <dbReference type="Proteomes" id="UP000325081"/>
    </source>
</evidence>
<comment type="caution">
    <text evidence="2">The sequence shown here is derived from an EMBL/GenBank/DDBJ whole genome shotgun (WGS) entry which is preliminary data.</text>
</comment>
<reference evidence="3" key="1">
    <citation type="journal article" date="2019" name="Curr. Biol.">
        <title>Genome Sequence of Striga asiatica Provides Insight into the Evolution of Plant Parasitism.</title>
        <authorList>
            <person name="Yoshida S."/>
            <person name="Kim S."/>
            <person name="Wafula E.K."/>
            <person name="Tanskanen J."/>
            <person name="Kim Y.M."/>
            <person name="Honaas L."/>
            <person name="Yang Z."/>
            <person name="Spallek T."/>
            <person name="Conn C.E."/>
            <person name="Ichihashi Y."/>
            <person name="Cheong K."/>
            <person name="Cui S."/>
            <person name="Der J.P."/>
            <person name="Gundlach H."/>
            <person name="Jiao Y."/>
            <person name="Hori C."/>
            <person name="Ishida J.K."/>
            <person name="Kasahara H."/>
            <person name="Kiba T."/>
            <person name="Kim M.S."/>
            <person name="Koo N."/>
            <person name="Laohavisit A."/>
            <person name="Lee Y.H."/>
            <person name="Lumba S."/>
            <person name="McCourt P."/>
            <person name="Mortimer J.C."/>
            <person name="Mutuku J.M."/>
            <person name="Nomura T."/>
            <person name="Sasaki-Sekimoto Y."/>
            <person name="Seto Y."/>
            <person name="Wang Y."/>
            <person name="Wakatake T."/>
            <person name="Sakakibara H."/>
            <person name="Demura T."/>
            <person name="Yamaguchi S."/>
            <person name="Yoneyama K."/>
            <person name="Manabe R.I."/>
            <person name="Nelson D.C."/>
            <person name="Schulman A.H."/>
            <person name="Timko M.P."/>
            <person name="dePamphilis C.W."/>
            <person name="Choi D."/>
            <person name="Shirasu K."/>
        </authorList>
    </citation>
    <scope>NUCLEOTIDE SEQUENCE [LARGE SCALE GENOMIC DNA]</scope>
    <source>
        <strain evidence="3">cv. UVA1</strain>
    </source>
</reference>
<keyword evidence="2" id="KW-0804">Transcription</keyword>